<dbReference type="EMBL" id="JAAIUO010000005">
    <property type="protein sequence ID" value="NSK14996.1"/>
    <property type="molecule type" value="Genomic_DNA"/>
</dbReference>
<evidence type="ECO:0000313" key="6">
    <source>
        <dbReference type="Proteomes" id="UP000528555"/>
    </source>
</evidence>
<dbReference type="EMBL" id="JAAITX010000005">
    <property type="protein sequence ID" value="NVH58770.1"/>
    <property type="molecule type" value="Genomic_DNA"/>
</dbReference>
<feature type="region of interest" description="Disordered" evidence="2">
    <location>
        <begin position="1"/>
        <end position="104"/>
    </location>
</feature>
<evidence type="ECO:0000256" key="3">
    <source>
        <dbReference type="SAM" id="Phobius"/>
    </source>
</evidence>
<dbReference type="NCBIfam" id="TIGR02543">
    <property type="entry name" value="List_Bact_rpt"/>
    <property type="match status" value="1"/>
</dbReference>
<feature type="compositionally biased region" description="Basic and acidic residues" evidence="2">
    <location>
        <begin position="716"/>
        <end position="738"/>
    </location>
</feature>
<keyword evidence="3" id="KW-0472">Membrane</keyword>
<dbReference type="Pfam" id="PF09479">
    <property type="entry name" value="Flg_new"/>
    <property type="match status" value="1"/>
</dbReference>
<dbReference type="Proteomes" id="UP000701680">
    <property type="component" value="Unassembled WGS sequence"/>
</dbReference>
<dbReference type="Gene3D" id="2.60.40.4270">
    <property type="entry name" value="Listeria-Bacteroides repeat domain"/>
    <property type="match status" value="1"/>
</dbReference>
<proteinExistence type="predicted"/>
<feature type="compositionally biased region" description="Low complexity" evidence="2">
    <location>
        <begin position="62"/>
        <end position="85"/>
    </location>
</feature>
<keyword evidence="3" id="KW-0812">Transmembrane</keyword>
<protein>
    <recommendedName>
        <fullName evidence="8">Repeat protein</fullName>
    </recommendedName>
</protein>
<evidence type="ECO:0000313" key="4">
    <source>
        <dbReference type="EMBL" id="NSK14996.1"/>
    </source>
</evidence>
<sequence length="776" mass="84864">MPALAAEPGVTAPESTEQIQVPTPSQTETNQPAASTENLTKPGAATDANTESTPAPDSGSTPASPNNIEAAPSAPAATPEANAEIGTNTPAGEPGNAVPAADPQKQTATITFKSAGNGYLNGTSSVYPPIVYENVEVGTTVPVPSTNPITAYEFTYWKNSAGQKVELGNTVTVGEADETYTAYFALGNYTITFRSENEKYGTLAKDGQPVSEIQIQAQGKKNVRFPSGSQLQPVKNCEFDTWKDPEGKEIGYTNITAKENATYTAVFKPKNALQFKYKVYDRATGEVLQYENSSGNTVDVGGSFKGLLNTPYEIVYDSLLTKLEGIGYHLESPQYSFLYNDLNTYTLNGEAIELNNIETDYVKLYATKDVKTSTVTFKSAGNGFLNGASNINPPIIHENVEVGTTVPVPTTNPITYYEFDCWKNSAGQKVELGEAVEVGETDETYTAYFKRATYTTTFRVEDPRYGKLLDKKNPVDEIQVTVTGGNTVRFPKYQATKNCQFLTWKDGTGKPISYLSFKPEKDETYTISFEPVARLDIRYKVLDRETGKILQYVSSSGKLTDIGGLFYAFLNKEYTLGDERIEKLLADQGYELEKPEYTFLYSDLDTYTLDGEPIELNNIATDYVKLYATKKTVNYTVTTDVDGKTSQIIVSSKEGKLGAKMPKAPVKDGYVFKGWNTKKDGSGEAFTAETAITGDITIYAIFEKKAEITPPTSPDDDNKKPGNTDKDNKKPTKNDKAGTVKTADQNSVASLSVLMSLSLMVILAFAVMTFRKKYKR</sequence>
<comment type="subcellular location">
    <subcellularLocation>
        <location evidence="1">Cell envelope</location>
    </subcellularLocation>
</comment>
<evidence type="ECO:0000313" key="7">
    <source>
        <dbReference type="Proteomes" id="UP000701680"/>
    </source>
</evidence>
<feature type="transmembrane region" description="Helical" evidence="3">
    <location>
        <begin position="748"/>
        <end position="770"/>
    </location>
</feature>
<dbReference type="AlphaFoldDB" id="A0A850HKJ3"/>
<keyword evidence="6" id="KW-1185">Reference proteome</keyword>
<evidence type="ECO:0000313" key="5">
    <source>
        <dbReference type="EMBL" id="NVH58770.1"/>
    </source>
</evidence>
<gene>
    <name evidence="5" type="ORF">G5A66_08950</name>
    <name evidence="4" type="ORF">G5A75_08970</name>
</gene>
<comment type="caution">
    <text evidence="5">The sequence shown here is derived from an EMBL/GenBank/DDBJ whole genome shotgun (WGS) entry which is preliminary data.</text>
</comment>
<dbReference type="InterPro" id="IPR042229">
    <property type="entry name" value="Listeria/Bacterioides_rpt_sf"/>
</dbReference>
<accession>A0A850HKJ3</accession>
<reference evidence="5" key="2">
    <citation type="submission" date="2020-02" db="EMBL/GenBank/DDBJ databases">
        <authorList>
            <person name="Littmann E."/>
            <person name="Sorbara M."/>
        </authorList>
    </citation>
    <scope>NUCLEOTIDE SEQUENCE</scope>
    <source>
        <strain evidence="5">MSK.17.11</strain>
        <strain evidence="4">MSK.17.38</strain>
    </source>
</reference>
<evidence type="ECO:0008006" key="8">
    <source>
        <dbReference type="Google" id="ProtNLM"/>
    </source>
</evidence>
<feature type="compositionally biased region" description="Polar residues" evidence="2">
    <location>
        <begin position="13"/>
        <end position="39"/>
    </location>
</feature>
<feature type="compositionally biased region" description="Polar residues" evidence="2">
    <location>
        <begin position="47"/>
        <end position="61"/>
    </location>
</feature>
<evidence type="ECO:0000256" key="1">
    <source>
        <dbReference type="ARBA" id="ARBA00004196"/>
    </source>
</evidence>
<dbReference type="InterPro" id="IPR013378">
    <property type="entry name" value="InlB-like_B-rpt"/>
</dbReference>
<reference evidence="6 7" key="1">
    <citation type="journal article" date="2020" name="Cell Host Microbe">
        <title>Functional and Genomic Variation between Human-Derived Isolates of Lachnospiraceae Reveals Inter- and Intra-Species Diversity.</title>
        <authorList>
            <person name="Sorbara M.T."/>
            <person name="Littmann E.R."/>
            <person name="Fontana E."/>
            <person name="Moody T.U."/>
            <person name="Kohout C.E."/>
            <person name="Gjonbalaj M."/>
            <person name="Eaton V."/>
            <person name="Seok R."/>
            <person name="Leiner I.M."/>
            <person name="Pamer E.G."/>
        </authorList>
    </citation>
    <scope>NUCLEOTIDE SEQUENCE [LARGE SCALE GENOMIC DNA]</scope>
    <source>
        <strain evidence="5 6">MSK.17.11</strain>
        <strain evidence="4 7">MSK.17.38</strain>
    </source>
</reference>
<dbReference type="Proteomes" id="UP000528555">
    <property type="component" value="Unassembled WGS sequence"/>
</dbReference>
<dbReference type="GO" id="GO:0030313">
    <property type="term" value="C:cell envelope"/>
    <property type="evidence" value="ECO:0007669"/>
    <property type="project" value="UniProtKB-SubCell"/>
</dbReference>
<organism evidence="5 6">
    <name type="scientific">Dorea phocaeensis</name>
    <dbReference type="NCBI Taxonomy" id="2040291"/>
    <lineage>
        <taxon>Bacteria</taxon>
        <taxon>Bacillati</taxon>
        <taxon>Bacillota</taxon>
        <taxon>Clostridia</taxon>
        <taxon>Lachnospirales</taxon>
        <taxon>Lachnospiraceae</taxon>
        <taxon>Dorea</taxon>
    </lineage>
</organism>
<keyword evidence="3" id="KW-1133">Transmembrane helix</keyword>
<evidence type="ECO:0000256" key="2">
    <source>
        <dbReference type="SAM" id="MobiDB-lite"/>
    </source>
</evidence>
<feature type="region of interest" description="Disordered" evidence="2">
    <location>
        <begin position="708"/>
        <end position="741"/>
    </location>
</feature>
<name>A0A850HKJ3_9FIRM</name>